<dbReference type="InterPro" id="IPR013887">
    <property type="entry name" value="UPF0592"/>
</dbReference>
<feature type="compositionally biased region" description="Low complexity" evidence="1">
    <location>
        <begin position="83"/>
        <end position="94"/>
    </location>
</feature>
<feature type="region of interest" description="Disordered" evidence="1">
    <location>
        <begin position="135"/>
        <end position="334"/>
    </location>
</feature>
<dbReference type="KEGG" id="clup:CLUP02_12261"/>
<feature type="non-terminal residue" evidence="2">
    <location>
        <position position="1"/>
    </location>
</feature>
<evidence type="ECO:0008006" key="4">
    <source>
        <dbReference type="Google" id="ProtNLM"/>
    </source>
</evidence>
<accession>A0A9Q8T009</accession>
<dbReference type="EMBL" id="CP019478">
    <property type="protein sequence ID" value="UQC86759.1"/>
    <property type="molecule type" value="Genomic_DNA"/>
</dbReference>
<protein>
    <recommendedName>
        <fullName evidence="4">Gpi inositol-deacylase</fullName>
    </recommendedName>
</protein>
<evidence type="ECO:0000256" key="1">
    <source>
        <dbReference type="SAM" id="MobiDB-lite"/>
    </source>
</evidence>
<organism evidence="2 3">
    <name type="scientific">Colletotrichum lupini</name>
    <dbReference type="NCBI Taxonomy" id="145971"/>
    <lineage>
        <taxon>Eukaryota</taxon>
        <taxon>Fungi</taxon>
        <taxon>Dikarya</taxon>
        <taxon>Ascomycota</taxon>
        <taxon>Pezizomycotina</taxon>
        <taxon>Sordariomycetes</taxon>
        <taxon>Hypocreomycetidae</taxon>
        <taxon>Glomerellales</taxon>
        <taxon>Glomerellaceae</taxon>
        <taxon>Colletotrichum</taxon>
        <taxon>Colletotrichum acutatum species complex</taxon>
    </lineage>
</organism>
<evidence type="ECO:0000313" key="2">
    <source>
        <dbReference type="EMBL" id="UQC86759.1"/>
    </source>
</evidence>
<dbReference type="Proteomes" id="UP000830671">
    <property type="component" value="Chromosome 6"/>
</dbReference>
<feature type="compositionally biased region" description="Low complexity" evidence="1">
    <location>
        <begin position="556"/>
        <end position="569"/>
    </location>
</feature>
<feature type="compositionally biased region" description="Low complexity" evidence="1">
    <location>
        <begin position="1268"/>
        <end position="1285"/>
    </location>
</feature>
<feature type="region of interest" description="Disordered" evidence="1">
    <location>
        <begin position="1075"/>
        <end position="1136"/>
    </location>
</feature>
<dbReference type="GeneID" id="73346235"/>
<feature type="compositionally biased region" description="Low complexity" evidence="1">
    <location>
        <begin position="1117"/>
        <end position="1136"/>
    </location>
</feature>
<feature type="compositionally biased region" description="Low complexity" evidence="1">
    <location>
        <begin position="227"/>
        <end position="240"/>
    </location>
</feature>
<sequence>VTVARAIANNSPPELGTGTDTCTCCSVSVSVPVCTGRGILSNCVGATCHEMKGPTLTMAPAVVQPVNGSYLHRSHTSDDRNNASAASTTSTTTAPTQQKGSSVQGRAAFELPSFDTLPEFNTNLYLDGKSKEAAAKEQAAAAAPRPNPAMLLKPPKEEDKENTRDGKQKEKDKDAEKLQKRGRRASLMERRKSWLPTSRSPSKFKEPPVPERPAMPERPSTHAGDHVSTAPLAAMSAAPVAPTPPTRPLEPERPRTVSESFATFAKKSWMSTSRSPSPKRNPDPPAPPPSRPSRSRAPSNENIKGVDSTRKRPVSMLVDTETAASKSAESLKPARTLNRTSTFLTKIKQRPKSMLITLGSNNEIDTNALPPSSLSLPPPKSAVESDQPSKKTKNNINNNSNKIKKPESKPASFAESQTTATDESLTSEMSANKDTIWSVFRSLDTESGSFATKTMAQRMHSVRVTLLPFLRTYMNHITNKGLILEDVERRAIVLNKWWTGLLDMLDGQGQQLPGVDRPVLLEALTMLMMRPEWRQTTTYFMSLVDRSPNERVRPRSGTQSTADSSQASSQAFLAESAEHNVRTMFVSNLMKQMQIVVEKMSLRHAPLSLVNWCGKACAYAFFFCPSVAEILVRLWDLRPELIRRTADEFGLPKKNGGESEDIMALFPPNVGVLGWQSQKTISARFKERVKLSVMAARIPWFSPWVTRWRGGDTDLFFIFCKYYHILSEEFMPEGLPLLEKARSPGFILVQAQILACIESTIHRQAEVDAIYNPPMPTDSFYGADAAATAMTIPGNLLKNMAENRLIVLLKDILGESLPVIAAARRTFAEAFLSVTRAATRRVSAFDHSAVFTLCDFLEEALVAYDQLDDLENPNIAKSIDWSFWLNVCRKMLISDNAMTEVRLLSFIFSTWEAVTANPVRKKALCLDWLLTEETFDTYFNHWCPMVRGYYMRLLCWRICRDGGSANEVDAEIFLVAAARLKTVWAHYLFLRNAADAAGRLPPSTSPCLPTPGKKFMIIRTEVNIPQPGYFNQPFDSFSKIVNGEGVMSSTPATETKEVAKPDNSKKRWSLLGKVLSLGGNGSDGEDNESSRKETTSSKSATLSKRRQGGPPLPPKISTSSASAVTTSSDGSSPGTSPIFMEQKFVFKFTLTWQPPAVTQPRDRILTRPRLPAPAQAWVTSRSRSGSTPPPPAAGLPDPTRCVSGSKKKGLVDEAKNASPLASPTLERKSSVTAVSSSSLVRRLSNKFDFENNPNVELMTFDFESAEKSSASSVSSDSSTASSPTESKTEEEAQQPSESAPQPPQSKAMAQAHAVLQAQQRPHLSKSGSRRTGPEPLTQPLRPTGIYVKRAVYAGRALAEWSIVVAECNGFVDRRRDEGVLGLSDVEVPMLTVEGFRKLG</sequence>
<name>A0A9Q8T009_9PEZI</name>
<evidence type="ECO:0000313" key="3">
    <source>
        <dbReference type="Proteomes" id="UP000830671"/>
    </source>
</evidence>
<dbReference type="Pfam" id="PF08578">
    <property type="entry name" value="DUF1765"/>
    <property type="match status" value="1"/>
</dbReference>
<reference evidence="2" key="1">
    <citation type="journal article" date="2021" name="Mol. Plant Microbe Interact.">
        <title>Complete Genome Sequence of the Plant-Pathogenic Fungus Colletotrichum lupini.</title>
        <authorList>
            <person name="Baroncelli R."/>
            <person name="Pensec F."/>
            <person name="Da Lio D."/>
            <person name="Boufleur T."/>
            <person name="Vicente I."/>
            <person name="Sarrocco S."/>
            <person name="Picot A."/>
            <person name="Baraldi E."/>
            <person name="Sukno S."/>
            <person name="Thon M."/>
            <person name="Le Floch G."/>
        </authorList>
    </citation>
    <scope>NUCLEOTIDE SEQUENCE</scope>
    <source>
        <strain evidence="2">IMI 504893</strain>
    </source>
</reference>
<feature type="region of interest" description="Disordered" evidence="1">
    <location>
        <begin position="1268"/>
        <end position="1340"/>
    </location>
</feature>
<proteinExistence type="predicted"/>
<dbReference type="RefSeq" id="XP_049148370.1">
    <property type="nucleotide sequence ID" value="XM_049291225.1"/>
</dbReference>
<dbReference type="PANTHER" id="PTHR37988">
    <property type="entry name" value="UPF0592 MEMBRANE PROTEIN C7D4.03C"/>
    <property type="match status" value="1"/>
</dbReference>
<dbReference type="PANTHER" id="PTHR37988:SF1">
    <property type="entry name" value="UPF0592 MEMBRANE PROTEIN C7D4.03C"/>
    <property type="match status" value="1"/>
</dbReference>
<feature type="compositionally biased region" description="Polar residues" evidence="1">
    <location>
        <begin position="95"/>
        <end position="104"/>
    </location>
</feature>
<feature type="compositionally biased region" description="Polar residues" evidence="1">
    <location>
        <begin position="414"/>
        <end position="427"/>
    </location>
</feature>
<keyword evidence="3" id="KW-1185">Reference proteome</keyword>
<feature type="region of interest" description="Disordered" evidence="1">
    <location>
        <begin position="362"/>
        <end position="427"/>
    </location>
</feature>
<gene>
    <name evidence="2" type="ORF">CLUP02_12261</name>
</gene>
<feature type="region of interest" description="Disordered" evidence="1">
    <location>
        <begin position="549"/>
        <end position="569"/>
    </location>
</feature>
<feature type="region of interest" description="Disordered" evidence="1">
    <location>
        <begin position="70"/>
        <end position="104"/>
    </location>
</feature>
<feature type="compositionally biased region" description="Basic and acidic residues" evidence="1">
    <location>
        <begin position="154"/>
        <end position="179"/>
    </location>
</feature>
<feature type="region of interest" description="Disordered" evidence="1">
    <location>
        <begin position="1159"/>
        <end position="1237"/>
    </location>
</feature>